<reference evidence="2 3" key="1">
    <citation type="journal article" date="2024" name="IMA Fungus">
        <title>IMA Genome - F19 : A genome assembly and annotation guide to empower mycologists, including annotated draft genome sequences of Ceratocystis pirilliformis, Diaporthe australafricana, Fusarium ophioides, Paecilomyces lecythidis, and Sporothrix stenoceras.</title>
        <authorList>
            <person name="Aylward J."/>
            <person name="Wilson A.M."/>
            <person name="Visagie C.M."/>
            <person name="Spraker J."/>
            <person name="Barnes I."/>
            <person name="Buitendag C."/>
            <person name="Ceriani C."/>
            <person name="Del Mar Angel L."/>
            <person name="du Plessis D."/>
            <person name="Fuchs T."/>
            <person name="Gasser K."/>
            <person name="Kramer D."/>
            <person name="Li W."/>
            <person name="Munsamy K."/>
            <person name="Piso A."/>
            <person name="Price J.L."/>
            <person name="Sonnekus B."/>
            <person name="Thomas C."/>
            <person name="van der Nest A."/>
            <person name="van Dijk A."/>
            <person name="van Heerden A."/>
            <person name="van Vuuren N."/>
            <person name="Yilmaz N."/>
            <person name="Duong T.A."/>
            <person name="van der Merwe N.A."/>
            <person name="Wingfield M.J."/>
            <person name="Wingfield B.D."/>
        </authorList>
    </citation>
    <scope>NUCLEOTIDE SEQUENCE [LARGE SCALE GENOMIC DNA]</scope>
    <source>
        <strain evidence="2 3">CMW 18300</strain>
    </source>
</reference>
<feature type="region of interest" description="Disordered" evidence="1">
    <location>
        <begin position="1"/>
        <end position="34"/>
    </location>
</feature>
<feature type="region of interest" description="Disordered" evidence="1">
    <location>
        <begin position="87"/>
        <end position="119"/>
    </location>
</feature>
<dbReference type="EMBL" id="JAWRVE010000122">
    <property type="protein sequence ID" value="KAL1856399.1"/>
    <property type="molecule type" value="Genomic_DNA"/>
</dbReference>
<evidence type="ECO:0000313" key="3">
    <source>
        <dbReference type="Proteomes" id="UP001583177"/>
    </source>
</evidence>
<gene>
    <name evidence="2" type="ORF">Daus18300_010771</name>
</gene>
<proteinExistence type="predicted"/>
<evidence type="ECO:0000256" key="1">
    <source>
        <dbReference type="SAM" id="MobiDB-lite"/>
    </source>
</evidence>
<evidence type="ECO:0000313" key="2">
    <source>
        <dbReference type="EMBL" id="KAL1856399.1"/>
    </source>
</evidence>
<name>A0ABR3W9F0_9PEZI</name>
<protein>
    <submittedName>
        <fullName evidence="2">Uncharacterized protein</fullName>
    </submittedName>
</protein>
<accession>A0ABR3W9F0</accession>
<feature type="region of interest" description="Disordered" evidence="1">
    <location>
        <begin position="177"/>
        <end position="203"/>
    </location>
</feature>
<keyword evidence="3" id="KW-1185">Reference proteome</keyword>
<organism evidence="2 3">
    <name type="scientific">Diaporthe australafricana</name>
    <dbReference type="NCBI Taxonomy" id="127596"/>
    <lineage>
        <taxon>Eukaryota</taxon>
        <taxon>Fungi</taxon>
        <taxon>Dikarya</taxon>
        <taxon>Ascomycota</taxon>
        <taxon>Pezizomycotina</taxon>
        <taxon>Sordariomycetes</taxon>
        <taxon>Sordariomycetidae</taxon>
        <taxon>Diaporthales</taxon>
        <taxon>Diaporthaceae</taxon>
        <taxon>Diaporthe</taxon>
    </lineage>
</organism>
<sequence>MSKAGFDGIATGPPARAPSSDEFPPARAPGDTIPFPLLSDSMAALEIDLDAITSDAVVSQPTGATDTTNAQETRQLSAVTVAAEVPFPLSPRHPESSPWPTSSNGSGDGNECSGTLGSEDPRVWQQLAGHGQVQCGQTPVACPPGLAFPAGANAVPPATAAPPCALRRHVLSHLDSAGAAGGPWPAALEGSPTSPQMRSLGPE</sequence>
<comment type="caution">
    <text evidence="2">The sequence shown here is derived from an EMBL/GenBank/DDBJ whole genome shotgun (WGS) entry which is preliminary data.</text>
</comment>
<dbReference type="Proteomes" id="UP001583177">
    <property type="component" value="Unassembled WGS sequence"/>
</dbReference>